<organism evidence="15 16">
    <name type="scientific">Moumouvirus goulette</name>
    <dbReference type="NCBI Taxonomy" id="1247379"/>
    <lineage>
        <taxon>Viruses</taxon>
        <taxon>Varidnaviria</taxon>
        <taxon>Bamfordvirae</taxon>
        <taxon>Nucleocytoviricota</taxon>
        <taxon>Megaviricetes</taxon>
        <taxon>Imitervirales</taxon>
        <taxon>Mimiviridae</taxon>
        <taxon>Megamimivirinae</taxon>
        <taxon>Moumouvirus</taxon>
        <taxon>Moumouvirus goulettemassiliense</taxon>
    </lineage>
</organism>
<evidence type="ECO:0000259" key="14">
    <source>
        <dbReference type="PROSITE" id="PS51278"/>
    </source>
</evidence>
<feature type="binding site" evidence="12">
    <location>
        <position position="100"/>
    </location>
    <ligand>
        <name>L-glutamine</name>
        <dbReference type="ChEBI" id="CHEBI:58359"/>
    </ligand>
</feature>
<dbReference type="GO" id="GO:0006529">
    <property type="term" value="P:asparagine biosynthetic process"/>
    <property type="evidence" value="ECO:0007669"/>
    <property type="project" value="UniProtKB-KW"/>
</dbReference>
<evidence type="ECO:0000256" key="4">
    <source>
        <dbReference type="ARBA" id="ARBA00022605"/>
    </source>
</evidence>
<feature type="site" description="Important for beta-aspartyl-AMP intermediate formation" evidence="13">
    <location>
        <position position="354"/>
    </location>
</feature>
<dbReference type="GO" id="GO:0004066">
    <property type="term" value="F:asparagine synthase (glutamine-hydrolyzing) activity"/>
    <property type="evidence" value="ECO:0007669"/>
    <property type="project" value="UniProtKB-EC"/>
</dbReference>
<accession>M1PN68</accession>
<dbReference type="Gene3D" id="3.60.20.10">
    <property type="entry name" value="Glutamine Phosphoribosylpyrophosphate, subunit 1, domain 1"/>
    <property type="match status" value="1"/>
</dbReference>
<evidence type="ECO:0000256" key="7">
    <source>
        <dbReference type="ARBA" id="ARBA00022888"/>
    </source>
</evidence>
<dbReference type="InterPro" id="IPR050795">
    <property type="entry name" value="Asn_Synthetase"/>
</dbReference>
<evidence type="ECO:0000256" key="3">
    <source>
        <dbReference type="ARBA" id="ARBA00022598"/>
    </source>
</evidence>
<keyword evidence="16" id="KW-1185">Reference proteome</keyword>
<feature type="domain" description="Glutamine amidotransferase type-2" evidence="14">
    <location>
        <begin position="2"/>
        <end position="190"/>
    </location>
</feature>
<dbReference type="Proteomes" id="UP000241071">
    <property type="component" value="Segment"/>
</dbReference>
<dbReference type="EC" id="6.3.5.4" evidence="2"/>
<dbReference type="SUPFAM" id="SSF52402">
    <property type="entry name" value="Adenine nucleotide alpha hydrolases-like"/>
    <property type="match status" value="1"/>
</dbReference>
<feature type="binding site" evidence="12">
    <location>
        <position position="276"/>
    </location>
    <ligand>
        <name>ATP</name>
        <dbReference type="ChEBI" id="CHEBI:30616"/>
    </ligand>
</feature>
<dbReference type="SUPFAM" id="SSF56235">
    <property type="entry name" value="N-terminal nucleophile aminohydrolases (Ntn hydrolases)"/>
    <property type="match status" value="1"/>
</dbReference>
<sequence>MCGIFCLLKYDGEEIDLDKAIMCLNKLSARGPDSLSYKYIKVSEKVRLFLGFTRLAIMDTSSAGIQPFENENDYVICNGEIYNFKQLVEKYEIEMLSQCDCEIILPLFKKVGFVNMISEELDAEFATVLFDSINNKLYAARDRYGVRPLYYGYNKTEKTIAFGSELKSLHPIMEYIEQLEPNMYTEIDLLQIPDLSKFTSTLHQYYNFDKLIAQRDNNNVSNIKTKIHDIFIRAVKKRLESDRPIGFLLSGGLDSSLIVSIAAKILGPEKITCFSIGLPGSPDVEAAKCVVKYLGITQHHIVPFSIEQGIEQIPTVISTIETYDITTIRASTPQYIMAKYIHDNTNIRVLLSGEGSDEIHGSYKYMRFAPNSEEFHWETIRLLKELCYFDNKRTDRSMADNGLEVRVPFLDQEYVEYITSIDPSLLMYRKDYLEKKIIRDAFIGYLPDEVLYRPKEAFSDAVSSQDINWYKNIQEIANSYITDIELETNPYIHNRPEIKEALYYRKIFDTIYPGRDNVLPHYWLPRFQTSKISDPSATILAD</sequence>
<dbReference type="InterPro" id="IPR006426">
    <property type="entry name" value="Asn_synth_AEB"/>
</dbReference>
<keyword evidence="7 11" id="KW-0061">Asparagine biosynthesis</keyword>
<dbReference type="Gene3D" id="3.40.50.620">
    <property type="entry name" value="HUPs"/>
    <property type="match status" value="1"/>
</dbReference>
<dbReference type="EMBL" id="KC008572">
    <property type="protein sequence ID" value="AGF85416.1"/>
    <property type="molecule type" value="Genomic_DNA"/>
</dbReference>
<keyword evidence="8 11" id="KW-0315">Glutamine amidotransferase</keyword>
<evidence type="ECO:0000256" key="1">
    <source>
        <dbReference type="ARBA" id="ARBA00005187"/>
    </source>
</evidence>
<feature type="binding site" evidence="12">
    <location>
        <begin position="352"/>
        <end position="353"/>
    </location>
    <ligand>
        <name>ATP</name>
        <dbReference type="ChEBI" id="CHEBI:30616"/>
    </ligand>
</feature>
<keyword evidence="6 12" id="KW-0067">ATP-binding</keyword>
<evidence type="ECO:0000256" key="10">
    <source>
        <dbReference type="ARBA" id="ARBA00048741"/>
    </source>
</evidence>
<dbReference type="InterPro" id="IPR014729">
    <property type="entry name" value="Rossmann-like_a/b/a_fold"/>
</dbReference>
<dbReference type="Pfam" id="PF13537">
    <property type="entry name" value="GATase_7"/>
    <property type="match status" value="1"/>
</dbReference>
<dbReference type="InterPro" id="IPR017932">
    <property type="entry name" value="GATase_2_dom"/>
</dbReference>
<dbReference type="PROSITE" id="PS51278">
    <property type="entry name" value="GATASE_TYPE_2"/>
    <property type="match status" value="1"/>
</dbReference>
<feature type="binding site" evidence="12">
    <location>
        <position position="248"/>
    </location>
    <ligand>
        <name>ATP</name>
        <dbReference type="ChEBI" id="CHEBI:30616"/>
    </ligand>
</feature>
<feature type="active site" description="For GATase activity" evidence="11">
    <location>
        <position position="2"/>
    </location>
</feature>
<evidence type="ECO:0000256" key="8">
    <source>
        <dbReference type="ARBA" id="ARBA00022962"/>
    </source>
</evidence>
<evidence type="ECO:0000256" key="2">
    <source>
        <dbReference type="ARBA" id="ARBA00012737"/>
    </source>
</evidence>
<dbReference type="GO" id="GO:0005524">
    <property type="term" value="F:ATP binding"/>
    <property type="evidence" value="ECO:0007669"/>
    <property type="project" value="UniProtKB-KW"/>
</dbReference>
<evidence type="ECO:0000256" key="9">
    <source>
        <dbReference type="ARBA" id="ARBA00030234"/>
    </source>
</evidence>
<reference evidence="15 16" key="1">
    <citation type="submission" date="2012-10" db="EMBL/GenBank/DDBJ databases">
        <title>Complete genome sequence of Moumouvirus goulette.</title>
        <authorList>
            <person name="Fournous G."/>
            <person name="Bougalmi M."/>
            <person name="Colson P."/>
        </authorList>
    </citation>
    <scope>NUCLEOTIDE SEQUENCE [LARGE SCALE GENOMIC DNA]</scope>
</reference>
<dbReference type="CDD" id="cd00712">
    <property type="entry name" value="AsnB"/>
    <property type="match status" value="1"/>
</dbReference>
<comment type="pathway">
    <text evidence="1">Amino-acid biosynthesis; L-asparagine biosynthesis; L-asparagine from L-aspartate (L-Gln route): step 1/1.</text>
</comment>
<comment type="catalytic activity">
    <reaction evidence="10">
        <text>L-aspartate + L-glutamine + ATP + H2O = L-asparagine + L-glutamate + AMP + diphosphate + H(+)</text>
        <dbReference type="Rhea" id="RHEA:12228"/>
        <dbReference type="ChEBI" id="CHEBI:15377"/>
        <dbReference type="ChEBI" id="CHEBI:15378"/>
        <dbReference type="ChEBI" id="CHEBI:29985"/>
        <dbReference type="ChEBI" id="CHEBI:29991"/>
        <dbReference type="ChEBI" id="CHEBI:30616"/>
        <dbReference type="ChEBI" id="CHEBI:33019"/>
        <dbReference type="ChEBI" id="CHEBI:58048"/>
        <dbReference type="ChEBI" id="CHEBI:58359"/>
        <dbReference type="ChEBI" id="CHEBI:456215"/>
        <dbReference type="EC" id="6.3.5.4"/>
    </reaction>
</comment>
<dbReference type="Pfam" id="PF00733">
    <property type="entry name" value="Asn_synthase"/>
    <property type="match status" value="1"/>
</dbReference>
<evidence type="ECO:0000256" key="6">
    <source>
        <dbReference type="ARBA" id="ARBA00022840"/>
    </source>
</evidence>
<gene>
    <name evidence="15" type="ORF">glt_00607</name>
</gene>
<evidence type="ECO:0000256" key="11">
    <source>
        <dbReference type="PIRSR" id="PIRSR001589-1"/>
    </source>
</evidence>
<dbReference type="PANTHER" id="PTHR11772">
    <property type="entry name" value="ASPARAGINE SYNTHETASE"/>
    <property type="match status" value="1"/>
</dbReference>
<evidence type="ECO:0000256" key="12">
    <source>
        <dbReference type="PIRSR" id="PIRSR001589-2"/>
    </source>
</evidence>
<evidence type="ECO:0000313" key="15">
    <source>
        <dbReference type="EMBL" id="AGF85416.1"/>
    </source>
</evidence>
<keyword evidence="4 11" id="KW-0028">Amino-acid biosynthesis</keyword>
<dbReference type="PIRSF" id="PIRSF001589">
    <property type="entry name" value="Asn_synthetase_glu-h"/>
    <property type="match status" value="1"/>
</dbReference>
<dbReference type="InterPro" id="IPR029055">
    <property type="entry name" value="Ntn_hydrolases_N"/>
</dbReference>
<dbReference type="CDD" id="cd01991">
    <property type="entry name" value="Asn_synthase_B_C"/>
    <property type="match status" value="1"/>
</dbReference>
<protein>
    <recommendedName>
        <fullName evidence="2">asparagine synthase (glutamine-hydrolyzing)</fullName>
        <ecNumber evidence="2">6.3.5.4</ecNumber>
    </recommendedName>
    <alternativeName>
        <fullName evidence="9">Glutamine-dependent asparagine synthetase</fullName>
    </alternativeName>
</protein>
<dbReference type="NCBIfam" id="TIGR01536">
    <property type="entry name" value="asn_synth_AEB"/>
    <property type="match status" value="1"/>
</dbReference>
<evidence type="ECO:0000313" key="16">
    <source>
        <dbReference type="Proteomes" id="UP000241071"/>
    </source>
</evidence>
<name>M1PN68_9VIRU</name>
<dbReference type="InterPro" id="IPR001962">
    <property type="entry name" value="Asn_synthase"/>
</dbReference>
<evidence type="ECO:0000256" key="13">
    <source>
        <dbReference type="PIRSR" id="PIRSR001589-3"/>
    </source>
</evidence>
<keyword evidence="5 12" id="KW-0547">Nucleotide-binding</keyword>
<keyword evidence="3" id="KW-0436">Ligase</keyword>
<dbReference type="PANTHER" id="PTHR11772:SF23">
    <property type="entry name" value="ASPARAGINE SYNTHETASE [GLUTAMINE-HYDROLYZING]"/>
    <property type="match status" value="1"/>
</dbReference>
<evidence type="ECO:0000256" key="5">
    <source>
        <dbReference type="ARBA" id="ARBA00022741"/>
    </source>
</evidence>
<dbReference type="InterPro" id="IPR033738">
    <property type="entry name" value="AsnB_N"/>
</dbReference>
<proteinExistence type="predicted"/>